<dbReference type="HAMAP" id="MF_02125">
    <property type="entry name" value="L3_methyltr_PrmB"/>
    <property type="match status" value="1"/>
</dbReference>
<dbReference type="GO" id="GO:0008168">
    <property type="term" value="F:methyltransferase activity"/>
    <property type="evidence" value="ECO:0007669"/>
    <property type="project" value="UniProtKB-KW"/>
</dbReference>
<dbReference type="NCBIfam" id="TIGR03533">
    <property type="entry name" value="L3_gln_methyl"/>
    <property type="match status" value="1"/>
</dbReference>
<dbReference type="InterPro" id="IPR002052">
    <property type="entry name" value="DNA_methylase_N6_adenine_CS"/>
</dbReference>
<dbReference type="EC" id="2.1.1.298" evidence="4"/>
<dbReference type="PANTHER" id="PTHR47806">
    <property type="entry name" value="50S RIBOSOMAL PROTEIN L3 GLUTAMINE METHYLTRANSFERASE"/>
    <property type="match status" value="1"/>
</dbReference>
<evidence type="ECO:0000313" key="6">
    <source>
        <dbReference type="EMBL" id="WAJ70990.1"/>
    </source>
</evidence>
<evidence type="ECO:0000259" key="5">
    <source>
        <dbReference type="Pfam" id="PF05175"/>
    </source>
</evidence>
<keyword evidence="7" id="KW-1185">Reference proteome</keyword>
<dbReference type="GO" id="GO:0005840">
    <property type="term" value="C:ribosome"/>
    <property type="evidence" value="ECO:0007669"/>
    <property type="project" value="UniProtKB-KW"/>
</dbReference>
<comment type="similarity">
    <text evidence="4">Belongs to the protein N5-glutamine methyltransferase family. PrmB subfamily.</text>
</comment>
<evidence type="ECO:0000256" key="3">
    <source>
        <dbReference type="ARBA" id="ARBA00022691"/>
    </source>
</evidence>
<dbReference type="InterPro" id="IPR004556">
    <property type="entry name" value="HemK-like"/>
</dbReference>
<organism evidence="6 7">
    <name type="scientific">Catenovulum adriaticum</name>
    <dbReference type="NCBI Taxonomy" id="2984846"/>
    <lineage>
        <taxon>Bacteria</taxon>
        <taxon>Pseudomonadati</taxon>
        <taxon>Pseudomonadota</taxon>
        <taxon>Gammaproteobacteria</taxon>
        <taxon>Alteromonadales</taxon>
        <taxon>Alteromonadaceae</taxon>
        <taxon>Catenovulum</taxon>
    </lineage>
</organism>
<feature type="domain" description="Methyltransferase small" evidence="5">
    <location>
        <begin position="129"/>
        <end position="218"/>
    </location>
</feature>
<evidence type="ECO:0000256" key="1">
    <source>
        <dbReference type="ARBA" id="ARBA00022603"/>
    </source>
</evidence>
<comment type="catalytic activity">
    <reaction evidence="4">
        <text>L-glutaminyl-[ribosomal protein uL3] + S-adenosyl-L-methionine = N(5)-methyl-L-glutaminyl-[ribosomal protein uL3] + S-adenosyl-L-homocysteine + H(+)</text>
        <dbReference type="Rhea" id="RHEA:45020"/>
        <dbReference type="Rhea" id="RHEA-COMP:11063"/>
        <dbReference type="Rhea" id="RHEA-COMP:11064"/>
        <dbReference type="ChEBI" id="CHEBI:15378"/>
        <dbReference type="ChEBI" id="CHEBI:30011"/>
        <dbReference type="ChEBI" id="CHEBI:57856"/>
        <dbReference type="ChEBI" id="CHEBI:59789"/>
        <dbReference type="ChEBI" id="CHEBI:61891"/>
        <dbReference type="EC" id="2.1.1.298"/>
    </reaction>
</comment>
<dbReference type="InterPro" id="IPR029063">
    <property type="entry name" value="SAM-dependent_MTases_sf"/>
</dbReference>
<dbReference type="Pfam" id="PF05175">
    <property type="entry name" value="MTS"/>
    <property type="match status" value="1"/>
</dbReference>
<evidence type="ECO:0000256" key="2">
    <source>
        <dbReference type="ARBA" id="ARBA00022679"/>
    </source>
</evidence>
<dbReference type="Gene3D" id="1.10.8.10">
    <property type="entry name" value="DNA helicase RuvA subunit, C-terminal domain"/>
    <property type="match status" value="1"/>
</dbReference>
<keyword evidence="6" id="KW-0689">Ribosomal protein</keyword>
<dbReference type="InterPro" id="IPR019874">
    <property type="entry name" value="RF_methyltr_PrmC"/>
</dbReference>
<accession>A0ABY7AR74</accession>
<keyword evidence="3 4" id="KW-0949">S-adenosyl-L-methionine</keyword>
<keyword evidence="1 4" id="KW-0489">Methyltransferase</keyword>
<dbReference type="EMBL" id="CP109965">
    <property type="protein sequence ID" value="WAJ70990.1"/>
    <property type="molecule type" value="Genomic_DNA"/>
</dbReference>
<comment type="function">
    <text evidence="4">Methylates ribosomal protein uL3 on a specific glutamine residue.</text>
</comment>
<name>A0ABY7AR74_9ALTE</name>
<evidence type="ECO:0000313" key="7">
    <source>
        <dbReference type="Proteomes" id="UP001163726"/>
    </source>
</evidence>
<proteinExistence type="inferred from homology"/>
<dbReference type="PROSITE" id="PS00092">
    <property type="entry name" value="N6_MTASE"/>
    <property type="match status" value="1"/>
</dbReference>
<sequence length="309" mass="34723">MIDDKHYEAAEAELETVFDFVRWIVSCFNQADVYFGHGTDNAWAEAYSLVFQAIHLPFEQSATLDSAKLTSNEKQKIISWAKQRINLQKPLAYISHYATFCDLPFYVDDRVLVPRSPISELIQQHFSQLIEPSSVSRILDLCTGSGCIAIACAHQFPDAEVDAADISLDALEVCEINIEQHGLWQQVIPIQSDVFSGLEQQKYDIIVSNPPYVDQEDMDDLPDEFRHEPELGLAAGFDGLDIVRTILAQASQHLTDQGVLIVEVGNSQIHLEEAFPQVPFQWLEFEFGGHGVFAIDKATLVEYQAIFTA</sequence>
<dbReference type="PIRSF" id="PIRSF037167">
    <property type="entry name" value="Mtase_YfcB_prd"/>
    <property type="match status" value="1"/>
</dbReference>
<dbReference type="GO" id="GO:0032259">
    <property type="term" value="P:methylation"/>
    <property type="evidence" value="ECO:0007669"/>
    <property type="project" value="UniProtKB-KW"/>
</dbReference>
<keyword evidence="2 4" id="KW-0808">Transferase</keyword>
<dbReference type="PANTHER" id="PTHR47806:SF1">
    <property type="entry name" value="RIBOSOMAL PROTEIN UL3 GLUTAMINE METHYLTRANSFERASE"/>
    <property type="match status" value="1"/>
</dbReference>
<dbReference type="Gene3D" id="3.40.50.150">
    <property type="entry name" value="Vaccinia Virus protein VP39"/>
    <property type="match status" value="1"/>
</dbReference>
<dbReference type="RefSeq" id="WP_268075447.1">
    <property type="nucleotide sequence ID" value="NZ_CP109965.1"/>
</dbReference>
<evidence type="ECO:0000256" key="4">
    <source>
        <dbReference type="HAMAP-Rule" id="MF_02125"/>
    </source>
</evidence>
<dbReference type="NCBIfam" id="TIGR03534">
    <property type="entry name" value="RF_mod_PrmC"/>
    <property type="match status" value="1"/>
</dbReference>
<keyword evidence="6" id="KW-0687">Ribonucleoprotein</keyword>
<gene>
    <name evidence="4 6" type="primary">prmB</name>
    <name evidence="6" type="ORF">OLW01_04085</name>
</gene>
<reference evidence="6" key="1">
    <citation type="submission" date="2022-10" db="EMBL/GenBank/DDBJ databases">
        <title>Catenovulum adriacola sp. nov. isolated in the Harbour of Susak.</title>
        <authorList>
            <person name="Schoch T."/>
            <person name="Reich S.J."/>
            <person name="Stoeferle S."/>
            <person name="Flaiz M."/>
            <person name="Kazda M."/>
            <person name="Riedel C.U."/>
            <person name="Duerre P."/>
        </authorList>
    </citation>
    <scope>NUCLEOTIDE SEQUENCE</scope>
    <source>
        <strain evidence="6">TS8</strain>
    </source>
</reference>
<dbReference type="InterPro" id="IPR007848">
    <property type="entry name" value="Small_mtfrase_dom"/>
</dbReference>
<dbReference type="NCBIfam" id="TIGR00536">
    <property type="entry name" value="hemK_fam"/>
    <property type="match status" value="1"/>
</dbReference>
<dbReference type="CDD" id="cd02440">
    <property type="entry name" value="AdoMet_MTases"/>
    <property type="match status" value="1"/>
</dbReference>
<dbReference type="SUPFAM" id="SSF53335">
    <property type="entry name" value="S-adenosyl-L-methionine-dependent methyltransferases"/>
    <property type="match status" value="1"/>
</dbReference>
<dbReference type="Proteomes" id="UP001163726">
    <property type="component" value="Chromosome"/>
</dbReference>
<protein>
    <recommendedName>
        <fullName evidence="4">Ribosomal protein uL3 glutamine methyltransferase</fullName>
        <shortName evidence="4">uL3 MTase</shortName>
        <ecNumber evidence="4">2.1.1.298</ecNumber>
    </recommendedName>
    <alternativeName>
        <fullName evidence="4">N5-glutamine methyltransferase PrmB</fullName>
    </alternativeName>
</protein>
<dbReference type="InterPro" id="IPR017127">
    <property type="entry name" value="Ribosome_uL3_MTase"/>
</dbReference>